<organism evidence="6 7">
    <name type="scientific">Lasiosphaeris hirsuta</name>
    <dbReference type="NCBI Taxonomy" id="260670"/>
    <lineage>
        <taxon>Eukaryota</taxon>
        <taxon>Fungi</taxon>
        <taxon>Dikarya</taxon>
        <taxon>Ascomycota</taxon>
        <taxon>Pezizomycotina</taxon>
        <taxon>Sordariomycetes</taxon>
        <taxon>Sordariomycetidae</taxon>
        <taxon>Sordariales</taxon>
        <taxon>Lasiosphaeriaceae</taxon>
        <taxon>Lasiosphaeris</taxon>
    </lineage>
</organism>
<dbReference type="Proteomes" id="UP001172102">
    <property type="component" value="Unassembled WGS sequence"/>
</dbReference>
<dbReference type="Gene3D" id="3.90.550.10">
    <property type="entry name" value="Spore Coat Polysaccharide Biosynthesis Protein SpsA, Chain A"/>
    <property type="match status" value="1"/>
</dbReference>
<feature type="compositionally biased region" description="Basic and acidic residues" evidence="4">
    <location>
        <begin position="372"/>
        <end position="435"/>
    </location>
</feature>
<gene>
    <name evidence="6" type="ORF">B0H67DRAFT_503349</name>
</gene>
<evidence type="ECO:0000256" key="3">
    <source>
        <dbReference type="ARBA" id="ARBA00022679"/>
    </source>
</evidence>
<dbReference type="InterPro" id="IPR008630">
    <property type="entry name" value="Glyco_trans_34"/>
</dbReference>
<evidence type="ECO:0008006" key="8">
    <source>
        <dbReference type="Google" id="ProtNLM"/>
    </source>
</evidence>
<dbReference type="GO" id="GO:0000139">
    <property type="term" value="C:Golgi membrane"/>
    <property type="evidence" value="ECO:0007669"/>
    <property type="project" value="TreeGrafter"/>
</dbReference>
<reference evidence="6" key="1">
    <citation type="submission" date="2023-06" db="EMBL/GenBank/DDBJ databases">
        <title>Genome-scale phylogeny and comparative genomics of the fungal order Sordariales.</title>
        <authorList>
            <consortium name="Lawrence Berkeley National Laboratory"/>
            <person name="Hensen N."/>
            <person name="Bonometti L."/>
            <person name="Westerberg I."/>
            <person name="Brannstrom I.O."/>
            <person name="Guillou S."/>
            <person name="Cros-Aarteil S."/>
            <person name="Calhoun S."/>
            <person name="Haridas S."/>
            <person name="Kuo A."/>
            <person name="Mondo S."/>
            <person name="Pangilinan J."/>
            <person name="Riley R."/>
            <person name="Labutti K."/>
            <person name="Andreopoulos B."/>
            <person name="Lipzen A."/>
            <person name="Chen C."/>
            <person name="Yanf M."/>
            <person name="Daum C."/>
            <person name="Ng V."/>
            <person name="Clum A."/>
            <person name="Steindorff A."/>
            <person name="Ohm R."/>
            <person name="Martin F."/>
            <person name="Silar P."/>
            <person name="Natvig D."/>
            <person name="Lalanne C."/>
            <person name="Gautier V."/>
            <person name="Ament-Velasquez S.L."/>
            <person name="Kruys A."/>
            <person name="Hutchinson M.I."/>
            <person name="Powell A.J."/>
            <person name="Barry K."/>
            <person name="Miller A.N."/>
            <person name="Grigoriev I.V."/>
            <person name="Debuchy R."/>
            <person name="Gladieux P."/>
            <person name="Thoren M.H."/>
            <person name="Johannesson H."/>
        </authorList>
    </citation>
    <scope>NUCLEOTIDE SEQUENCE</scope>
    <source>
        <strain evidence="6">SMH4607-1</strain>
    </source>
</reference>
<evidence type="ECO:0000313" key="7">
    <source>
        <dbReference type="Proteomes" id="UP001172102"/>
    </source>
</evidence>
<keyword evidence="7" id="KW-1185">Reference proteome</keyword>
<proteinExistence type="inferred from homology"/>
<feature type="region of interest" description="Disordered" evidence="4">
    <location>
        <begin position="372"/>
        <end position="506"/>
    </location>
</feature>
<dbReference type="PANTHER" id="PTHR31306">
    <property type="entry name" value="ALPHA-1,6-MANNOSYLTRANSFERASE MNN11-RELATED"/>
    <property type="match status" value="1"/>
</dbReference>
<evidence type="ECO:0000256" key="2">
    <source>
        <dbReference type="ARBA" id="ARBA00022676"/>
    </source>
</evidence>
<evidence type="ECO:0000313" key="6">
    <source>
        <dbReference type="EMBL" id="KAK0730135.1"/>
    </source>
</evidence>
<dbReference type="GO" id="GO:0016757">
    <property type="term" value="F:glycosyltransferase activity"/>
    <property type="evidence" value="ECO:0007669"/>
    <property type="project" value="UniProtKB-KW"/>
</dbReference>
<keyword evidence="3" id="KW-0808">Transferase</keyword>
<dbReference type="PANTHER" id="PTHR31306:SF8">
    <property type="entry name" value="GLYCOSYLTRANSFERASE FAMILY 34 PROTEIN"/>
    <property type="match status" value="1"/>
</dbReference>
<feature type="compositionally biased region" description="Polar residues" evidence="4">
    <location>
        <begin position="494"/>
        <end position="506"/>
    </location>
</feature>
<dbReference type="Pfam" id="PF05637">
    <property type="entry name" value="Glyco_transf_34"/>
    <property type="match status" value="1"/>
</dbReference>
<dbReference type="FunFam" id="3.90.550.10:FF:000237">
    <property type="entry name" value="WGS project CABT00000000 data, contig 2.1"/>
    <property type="match status" value="1"/>
</dbReference>
<evidence type="ECO:0000256" key="1">
    <source>
        <dbReference type="ARBA" id="ARBA00005664"/>
    </source>
</evidence>
<comment type="similarity">
    <text evidence="1">Belongs to the glycosyltransferase 34 family.</text>
</comment>
<keyword evidence="5" id="KW-1133">Transmembrane helix</keyword>
<keyword evidence="5" id="KW-0812">Transmembrane</keyword>
<feature type="compositionally biased region" description="Pro residues" evidence="4">
    <location>
        <begin position="466"/>
        <end position="478"/>
    </location>
</feature>
<dbReference type="InterPro" id="IPR029044">
    <property type="entry name" value="Nucleotide-diphossugar_trans"/>
</dbReference>
<dbReference type="GO" id="GO:0006487">
    <property type="term" value="P:protein N-linked glycosylation"/>
    <property type="evidence" value="ECO:0007669"/>
    <property type="project" value="TreeGrafter"/>
</dbReference>
<comment type="caution">
    <text evidence="6">The sequence shown here is derived from an EMBL/GenBank/DDBJ whole genome shotgun (WGS) entry which is preliminary data.</text>
</comment>
<protein>
    <recommendedName>
        <fullName evidence="8">Galactosyl transferase GMA12/MNN10 family protein</fullName>
    </recommendedName>
</protein>
<dbReference type="EMBL" id="JAUKUA010000001">
    <property type="protein sequence ID" value="KAK0730135.1"/>
    <property type="molecule type" value="Genomic_DNA"/>
</dbReference>
<evidence type="ECO:0000256" key="4">
    <source>
        <dbReference type="SAM" id="MobiDB-lite"/>
    </source>
</evidence>
<keyword evidence="5" id="KW-0472">Membrane</keyword>
<sequence length="506" mass="57334">MLIHSIRRPARIASVLAVLGFLWFWLANIRDLNLTNDFFPGNRSSGNSRPPHKPSRVAKVTVAANKLDSAVIHRALLTHERHNARHGYRHFIAGYQAVSGLIENDKHGRAKGAWTKPAYILSLLVAELEKPESERLEWLFWFDADTVILNFETPLELFLPPKNLSGVENVDLLITANWDGLNSGVFGLRVSPWSVSFVSAVLAYPIYEESRLQSDRFRDQSAFQFLLGDKNSPLAETPMRGHDHWVEVPMRWFNSLPVNNAFMKNGTWLFGKNMSEAMFDNGTTTIFDDGQGSKINPWKIMQGDMVIHFAGTSYVRDSWMEPWVKRAEAELPQWNNATTQTSLGKDVKDFWKKTNDQMVVDRAKSAIEEKKKEKLRKEEEKKKKEEERKKKEEKEKLAKEKAERERLEKEKKAQEIIKQKIHEEEVEKEKLEKSDGVAGSSGQDADAKLAADPKTLGKDSITSPTAPVPTQVPIPVPTPSAGAGQDYAPINGTYHHNNNTKTAISR</sequence>
<keyword evidence="2" id="KW-0328">Glycosyltransferase</keyword>
<feature type="compositionally biased region" description="Basic and acidic residues" evidence="4">
    <location>
        <begin position="445"/>
        <end position="457"/>
    </location>
</feature>
<evidence type="ECO:0000256" key="5">
    <source>
        <dbReference type="SAM" id="Phobius"/>
    </source>
</evidence>
<accession>A0AA40B9H8</accession>
<name>A0AA40B9H8_9PEZI</name>
<feature type="transmembrane region" description="Helical" evidence="5">
    <location>
        <begin position="12"/>
        <end position="29"/>
    </location>
</feature>
<dbReference type="AlphaFoldDB" id="A0AA40B9H8"/>